<proteinExistence type="predicted"/>
<feature type="transmembrane region" description="Helical" evidence="1">
    <location>
        <begin position="20"/>
        <end position="37"/>
    </location>
</feature>
<comment type="caution">
    <text evidence="2">The sequence shown here is derived from an EMBL/GenBank/DDBJ whole genome shotgun (WGS) entry which is preliminary data.</text>
</comment>
<dbReference type="eggNOG" id="COG0848">
    <property type="taxonomic scope" value="Bacteria"/>
</dbReference>
<reference evidence="2 3" key="1">
    <citation type="submission" date="2009-04" db="EMBL/GenBank/DDBJ databases">
        <authorList>
            <person name="Sebastian Y."/>
            <person name="Madupu R."/>
            <person name="Durkin A.S."/>
            <person name="Torralba M."/>
            <person name="Methe B."/>
            <person name="Sutton G.G."/>
            <person name="Strausberg R.L."/>
            <person name="Nelson K.E."/>
        </authorList>
    </citation>
    <scope>NUCLEOTIDE SEQUENCE [LARGE SCALE GENOMIC DNA]</scope>
    <source>
        <strain evidence="3">ATCC 35406 / BCRC 14492 / JCM 8526 / NCTC 13058 / HG 370</strain>
    </source>
</reference>
<dbReference type="RefSeq" id="WP_004335097.1">
    <property type="nucleotide sequence ID" value="NZ_ACNN01000035.1"/>
</dbReference>
<keyword evidence="1" id="KW-1133">Transmembrane helix</keyword>
<evidence type="ECO:0000256" key="1">
    <source>
        <dbReference type="SAM" id="Phobius"/>
    </source>
</evidence>
<keyword evidence="1" id="KW-0472">Membrane</keyword>
<dbReference type="GeneID" id="93366259"/>
<dbReference type="EMBL" id="ACNN01000035">
    <property type="protein sequence ID" value="EEN82007.1"/>
    <property type="molecule type" value="Genomic_DNA"/>
</dbReference>
<dbReference type="AlphaFoldDB" id="C3JCU6"/>
<name>C3JCU6_POREA</name>
<evidence type="ECO:0000313" key="2">
    <source>
        <dbReference type="EMBL" id="EEN82007.1"/>
    </source>
</evidence>
<evidence type="ECO:0008006" key="4">
    <source>
        <dbReference type="Google" id="ProtNLM"/>
    </source>
</evidence>
<gene>
    <name evidence="2" type="ORF">POREN0001_1967</name>
</gene>
<evidence type="ECO:0000313" key="3">
    <source>
        <dbReference type="Proteomes" id="UP000004295"/>
    </source>
</evidence>
<organism evidence="2 3">
    <name type="scientific">Porphyromonas endodontalis (strain ATCC 35406 / DSM 24491 / JCM 8526 / CCUG 16442 / BCRC 14492 / NCTC 13058 / HG 370)</name>
    <name type="common">Bacteroides endodontalis</name>
    <dbReference type="NCBI Taxonomy" id="553175"/>
    <lineage>
        <taxon>Bacteria</taxon>
        <taxon>Pseudomonadati</taxon>
        <taxon>Bacteroidota</taxon>
        <taxon>Bacteroidia</taxon>
        <taxon>Bacteroidales</taxon>
        <taxon>Porphyromonadaceae</taxon>
        <taxon>Porphyromonas</taxon>
    </lineage>
</organism>
<protein>
    <recommendedName>
        <fullName evidence="4">Transport energizing protein, ExbD/TolR family</fullName>
    </recommendedName>
</protein>
<dbReference type="Proteomes" id="UP000004295">
    <property type="component" value="Unassembled WGS sequence"/>
</dbReference>
<dbReference type="STRING" id="553175.POREN0001_1967"/>
<keyword evidence="1" id="KW-0812">Transmembrane</keyword>
<accession>C3JCU6</accession>
<keyword evidence="3" id="KW-1185">Reference proteome</keyword>
<sequence length="161" mass="18357">MGKFSKNGGREMPELNTSSLPDLIFAFLFFIMMVTSIREVTAKVEYSNLPRATELTKLEEKSLVSYLYVGKPIAAYRAKFGNNSCIQINDKIIQNTELVYDFVKQEEAKIQDERKKLMTISIKADADTKMKIISDIKYQLRRADALNISYSARQPGGQQSR</sequence>